<keyword evidence="1" id="KW-0732">Signal</keyword>
<dbReference type="Proteomes" id="UP001061862">
    <property type="component" value="Chromosome"/>
</dbReference>
<sequence>MSKIPALLFSVLALSAPVLAQEAAPAAPSLALELNALQPAENGCRVTFLATNTLGGQLDRAAVEVAFFTSDGAIDRIVTLDFKALAEGKTKVLQFELKNLACEGIGRLLINDITACEGTDIAAAACLDGLVTTTRPDIAFGV</sequence>
<organism evidence="2 3">
    <name type="scientific">Devosia neptuniae</name>
    <dbReference type="NCBI Taxonomy" id="191302"/>
    <lineage>
        <taxon>Bacteria</taxon>
        <taxon>Pseudomonadati</taxon>
        <taxon>Pseudomonadota</taxon>
        <taxon>Alphaproteobacteria</taxon>
        <taxon>Hyphomicrobiales</taxon>
        <taxon>Devosiaceae</taxon>
        <taxon>Devosia</taxon>
    </lineage>
</organism>
<name>A0ABY6CI35_9HYPH</name>
<reference evidence="2 3" key="1">
    <citation type="submission" date="2022-09" db="EMBL/GenBank/DDBJ databases">
        <title>Interaction between co-microsymbionts with complementary sets of symbiotic genes in legume-rhizobium systems.</title>
        <authorList>
            <person name="Safronova V."/>
            <person name="Sazanova A."/>
            <person name="Afonin A."/>
            <person name="Chirak E."/>
        </authorList>
    </citation>
    <scope>NUCLEOTIDE SEQUENCE [LARGE SCALE GENOMIC DNA]</scope>
    <source>
        <strain evidence="2 3">A18/4-1</strain>
    </source>
</reference>
<evidence type="ECO:0000313" key="2">
    <source>
        <dbReference type="EMBL" id="UXN71904.1"/>
    </source>
</evidence>
<feature type="chain" id="PRO_5046211246" description="Tat pathway signal sequence domain protein" evidence="1">
    <location>
        <begin position="21"/>
        <end position="142"/>
    </location>
</feature>
<accession>A0ABY6CI35</accession>
<dbReference type="EMBL" id="CP104965">
    <property type="protein sequence ID" value="UXN71904.1"/>
    <property type="molecule type" value="Genomic_DNA"/>
</dbReference>
<gene>
    <name evidence="2" type="ORF">N8A98_12300</name>
</gene>
<evidence type="ECO:0000256" key="1">
    <source>
        <dbReference type="SAM" id="SignalP"/>
    </source>
</evidence>
<dbReference type="RefSeq" id="WP_262171655.1">
    <property type="nucleotide sequence ID" value="NZ_CP104965.1"/>
</dbReference>
<evidence type="ECO:0008006" key="4">
    <source>
        <dbReference type="Google" id="ProtNLM"/>
    </source>
</evidence>
<keyword evidence="3" id="KW-1185">Reference proteome</keyword>
<feature type="signal peptide" evidence="1">
    <location>
        <begin position="1"/>
        <end position="20"/>
    </location>
</feature>
<proteinExistence type="predicted"/>
<evidence type="ECO:0000313" key="3">
    <source>
        <dbReference type="Proteomes" id="UP001061862"/>
    </source>
</evidence>
<protein>
    <recommendedName>
        <fullName evidence="4">Tat pathway signal sequence domain protein</fullName>
    </recommendedName>
</protein>